<protein>
    <submittedName>
        <fullName evidence="2">Predicted protein</fullName>
    </submittedName>
</protein>
<dbReference type="AlphaFoldDB" id="B0DE09"/>
<feature type="compositionally biased region" description="Polar residues" evidence="1">
    <location>
        <begin position="395"/>
        <end position="410"/>
    </location>
</feature>
<dbReference type="Proteomes" id="UP000001194">
    <property type="component" value="Unassembled WGS sequence"/>
</dbReference>
<evidence type="ECO:0000256" key="1">
    <source>
        <dbReference type="SAM" id="MobiDB-lite"/>
    </source>
</evidence>
<organism evidence="3">
    <name type="scientific">Laccaria bicolor (strain S238N-H82 / ATCC MYA-4686)</name>
    <name type="common">Bicoloured deceiver</name>
    <name type="synonym">Laccaria laccata var. bicolor</name>
    <dbReference type="NCBI Taxonomy" id="486041"/>
    <lineage>
        <taxon>Eukaryota</taxon>
        <taxon>Fungi</taxon>
        <taxon>Dikarya</taxon>
        <taxon>Basidiomycota</taxon>
        <taxon>Agaricomycotina</taxon>
        <taxon>Agaricomycetes</taxon>
        <taxon>Agaricomycetidae</taxon>
        <taxon>Agaricales</taxon>
        <taxon>Agaricineae</taxon>
        <taxon>Hydnangiaceae</taxon>
        <taxon>Laccaria</taxon>
    </lineage>
</organism>
<feature type="compositionally biased region" description="Basic and acidic residues" evidence="1">
    <location>
        <begin position="378"/>
        <end position="393"/>
    </location>
</feature>
<gene>
    <name evidence="2" type="ORF">LACBIDRAFT_328188</name>
</gene>
<sequence length="527" mass="59088">MASSEVLFAHFATKVSSILKDYTTYALDETLLNDEKLAIGTPPSTPIILHVAGWDSLYYDLGLRRPHLQVRSDRWRRAETDCSTSTLIPSETRKLHLSSPFQTNPGINFEAHTLRSGFAHGFPLPQCSRKFCFSNVDGLLAEVQADSEDQKEMLSAIEAVGRWSRLLSWRGCFFTDGGISLLSRIGLLAPALWIKDDGTLYVELLGGSCEVARVCQDVLKGIGTVVSPTEGRSSIAIEDVKNITLNYYNSHRALLRLQKPEGNDARSFRRKLRLKMSSTLPLDALRVAAWSYVSFEEVHLWGTVDAQLQPTLARTRNAWPTVVDHWNGLQRLPSRHAIGGSLPRFHPSLHHHLHHRLSLLLYPESRWTANENESYKGSNDRPTLHNGLSDRGHHTLQNQKQHLSDTQNVETSDDSASGLDVCLKPASNPKEGWKPPLDHGSHPSITPPDRGPLPTTPARRPGIVTPFHYVSLTLKMCIQVYRRRPFGSWLKATYIHDVHVRYFTSSDGASHICTLTTFENPVLNLRA</sequence>
<dbReference type="EMBL" id="DS547105">
    <property type="protein sequence ID" value="EDR07309.1"/>
    <property type="molecule type" value="Genomic_DNA"/>
</dbReference>
<dbReference type="OrthoDB" id="3123203at2759"/>
<feature type="compositionally biased region" description="Basic and acidic residues" evidence="1">
    <location>
        <begin position="431"/>
        <end position="441"/>
    </location>
</feature>
<accession>B0DE09</accession>
<dbReference type="HOGENOM" id="CLU_516840_0_0_1"/>
<feature type="compositionally biased region" description="Pro residues" evidence="1">
    <location>
        <begin position="445"/>
        <end position="455"/>
    </location>
</feature>
<dbReference type="GeneID" id="6077879"/>
<evidence type="ECO:0000313" key="3">
    <source>
        <dbReference type="Proteomes" id="UP000001194"/>
    </source>
</evidence>
<dbReference type="KEGG" id="lbc:LACBIDRAFT_328188"/>
<evidence type="ECO:0000313" key="2">
    <source>
        <dbReference type="EMBL" id="EDR07309.1"/>
    </source>
</evidence>
<feature type="region of interest" description="Disordered" evidence="1">
    <location>
        <begin position="371"/>
        <end position="458"/>
    </location>
</feature>
<reference evidence="2 3" key="1">
    <citation type="journal article" date="2008" name="Nature">
        <title>The genome of Laccaria bicolor provides insights into mycorrhizal symbiosis.</title>
        <authorList>
            <person name="Martin F."/>
            <person name="Aerts A."/>
            <person name="Ahren D."/>
            <person name="Brun A."/>
            <person name="Danchin E.G.J."/>
            <person name="Duchaussoy F."/>
            <person name="Gibon J."/>
            <person name="Kohler A."/>
            <person name="Lindquist E."/>
            <person name="Pereda V."/>
            <person name="Salamov A."/>
            <person name="Shapiro H.J."/>
            <person name="Wuyts J."/>
            <person name="Blaudez D."/>
            <person name="Buee M."/>
            <person name="Brokstein P."/>
            <person name="Canbaeck B."/>
            <person name="Cohen D."/>
            <person name="Courty P.E."/>
            <person name="Coutinho P.M."/>
            <person name="Delaruelle C."/>
            <person name="Detter J.C."/>
            <person name="Deveau A."/>
            <person name="DiFazio S."/>
            <person name="Duplessis S."/>
            <person name="Fraissinet-Tachet L."/>
            <person name="Lucic E."/>
            <person name="Frey-Klett P."/>
            <person name="Fourrey C."/>
            <person name="Feussner I."/>
            <person name="Gay G."/>
            <person name="Grimwood J."/>
            <person name="Hoegger P.J."/>
            <person name="Jain P."/>
            <person name="Kilaru S."/>
            <person name="Labbe J."/>
            <person name="Lin Y.C."/>
            <person name="Legue V."/>
            <person name="Le Tacon F."/>
            <person name="Marmeisse R."/>
            <person name="Melayah D."/>
            <person name="Montanini B."/>
            <person name="Muratet M."/>
            <person name="Nehls U."/>
            <person name="Niculita-Hirzel H."/>
            <person name="Oudot-Le Secq M.P."/>
            <person name="Peter M."/>
            <person name="Quesneville H."/>
            <person name="Rajashekar B."/>
            <person name="Reich M."/>
            <person name="Rouhier N."/>
            <person name="Schmutz J."/>
            <person name="Yin T."/>
            <person name="Chalot M."/>
            <person name="Henrissat B."/>
            <person name="Kuees U."/>
            <person name="Lucas S."/>
            <person name="Van de Peer Y."/>
            <person name="Podila G.K."/>
            <person name="Polle A."/>
            <person name="Pukkila P.J."/>
            <person name="Richardson P.M."/>
            <person name="Rouze P."/>
            <person name="Sanders I.R."/>
            <person name="Stajich J.E."/>
            <person name="Tunlid A."/>
            <person name="Tuskan G."/>
            <person name="Grigoriev I.V."/>
        </authorList>
    </citation>
    <scope>NUCLEOTIDE SEQUENCE [LARGE SCALE GENOMIC DNA]</scope>
    <source>
        <strain evidence="3">S238N-H82 / ATCC MYA-4686</strain>
    </source>
</reference>
<keyword evidence="3" id="KW-1185">Reference proteome</keyword>
<dbReference type="RefSeq" id="XP_001882240.1">
    <property type="nucleotide sequence ID" value="XM_001882205.1"/>
</dbReference>
<dbReference type="InParanoid" id="B0DE09"/>
<proteinExistence type="predicted"/>
<name>B0DE09_LACBS</name>